<dbReference type="PANTHER" id="PTHR23071:SF1">
    <property type="entry name" value="GPI ETHANOLAMINE PHOSPHATE TRANSFERASE 3"/>
    <property type="match status" value="1"/>
</dbReference>
<evidence type="ECO:0000256" key="3">
    <source>
        <dbReference type="ARBA" id="ARBA00008695"/>
    </source>
</evidence>
<accession>A0ABQ7RM33</accession>
<dbReference type="Proteomes" id="UP000697297">
    <property type="component" value="Unassembled WGS sequence"/>
</dbReference>
<keyword evidence="8 11" id="KW-1133">Transmembrane helix</keyword>
<evidence type="ECO:0000313" key="13">
    <source>
        <dbReference type="Proteomes" id="UP000697297"/>
    </source>
</evidence>
<feature type="transmembrane region" description="Helical" evidence="11">
    <location>
        <begin position="977"/>
        <end position="998"/>
    </location>
</feature>
<feature type="transmembrane region" description="Helical" evidence="11">
    <location>
        <begin position="828"/>
        <end position="845"/>
    </location>
</feature>
<evidence type="ECO:0000256" key="10">
    <source>
        <dbReference type="ARBA" id="ARBA00023180"/>
    </source>
</evidence>
<feature type="transmembrane region" description="Helical" evidence="11">
    <location>
        <begin position="755"/>
        <end position="778"/>
    </location>
</feature>
<feature type="transmembrane region" description="Helical" evidence="11">
    <location>
        <begin position="514"/>
        <end position="536"/>
    </location>
</feature>
<feature type="transmembrane region" description="Helical" evidence="11">
    <location>
        <begin position="943"/>
        <end position="962"/>
    </location>
</feature>
<dbReference type="InterPro" id="IPR037675">
    <property type="entry name" value="PIG-O_N"/>
</dbReference>
<feature type="transmembrane region" description="Helical" evidence="11">
    <location>
        <begin position="892"/>
        <end position="922"/>
    </location>
</feature>
<keyword evidence="5" id="KW-0808">Transferase</keyword>
<dbReference type="InterPro" id="IPR017850">
    <property type="entry name" value="Alkaline_phosphatase_core_sf"/>
</dbReference>
<comment type="caution">
    <text evidence="12">The sequence shown here is derived from an EMBL/GenBank/DDBJ whole genome shotgun (WGS) entry which is preliminary data.</text>
</comment>
<dbReference type="Gene3D" id="3.40.720.10">
    <property type="entry name" value="Alkaline Phosphatase, subunit A"/>
    <property type="match status" value="1"/>
</dbReference>
<keyword evidence="7" id="KW-0256">Endoplasmic reticulum</keyword>
<reference evidence="12 13" key="1">
    <citation type="journal article" date="2021" name="G3 (Bethesda)">
        <title>Genomic diversity, chromosomal rearrangements, and interspecies hybridization in the ogataea polymorpha species complex.</title>
        <authorList>
            <person name="Hanson S.J."/>
            <person name="Cinneide E.O."/>
            <person name="Salzberg L.I."/>
            <person name="Wolfe K.H."/>
            <person name="McGowan J."/>
            <person name="Fitzpatrick D.A."/>
            <person name="Matlin K."/>
        </authorList>
    </citation>
    <scope>NUCLEOTIDE SEQUENCE [LARGE SCALE GENOMIC DNA]</scope>
    <source>
        <strain evidence="12">81-436-3</strain>
    </source>
</reference>
<organism evidence="12 13">
    <name type="scientific">Ogataea haglerorum</name>
    <dbReference type="NCBI Taxonomy" id="1937702"/>
    <lineage>
        <taxon>Eukaryota</taxon>
        <taxon>Fungi</taxon>
        <taxon>Dikarya</taxon>
        <taxon>Ascomycota</taxon>
        <taxon>Saccharomycotina</taxon>
        <taxon>Pichiomycetes</taxon>
        <taxon>Pichiales</taxon>
        <taxon>Pichiaceae</taxon>
        <taxon>Ogataea</taxon>
    </lineage>
</organism>
<evidence type="ECO:0000313" key="12">
    <source>
        <dbReference type="EMBL" id="KAG7768354.1"/>
    </source>
</evidence>
<feature type="transmembrane region" description="Helical" evidence="11">
    <location>
        <begin position="479"/>
        <end position="502"/>
    </location>
</feature>
<evidence type="ECO:0000256" key="7">
    <source>
        <dbReference type="ARBA" id="ARBA00022824"/>
    </source>
</evidence>
<evidence type="ECO:0000256" key="4">
    <source>
        <dbReference type="ARBA" id="ARBA00022502"/>
    </source>
</evidence>
<evidence type="ECO:0000256" key="6">
    <source>
        <dbReference type="ARBA" id="ARBA00022692"/>
    </source>
</evidence>
<feature type="transmembrane region" description="Helical" evidence="11">
    <location>
        <begin position="50"/>
        <end position="73"/>
    </location>
</feature>
<evidence type="ECO:0000256" key="8">
    <source>
        <dbReference type="ARBA" id="ARBA00022989"/>
    </source>
</evidence>
<feature type="transmembrane region" description="Helical" evidence="11">
    <location>
        <begin position="705"/>
        <end position="728"/>
    </location>
</feature>
<dbReference type="InterPro" id="IPR039524">
    <property type="entry name" value="PIGO/GPI13"/>
</dbReference>
<keyword evidence="13" id="KW-1185">Reference proteome</keyword>
<feature type="transmembrane region" description="Helical" evidence="11">
    <location>
        <begin position="674"/>
        <end position="693"/>
    </location>
</feature>
<dbReference type="CDD" id="cd16023">
    <property type="entry name" value="GPI_EPT_3"/>
    <property type="match status" value="1"/>
</dbReference>
<feature type="transmembrane region" description="Helical" evidence="11">
    <location>
        <begin position="542"/>
        <end position="564"/>
    </location>
</feature>
<feature type="transmembrane region" description="Helical" evidence="11">
    <location>
        <begin position="612"/>
        <end position="629"/>
    </location>
</feature>
<dbReference type="PANTHER" id="PTHR23071">
    <property type="entry name" value="PHOSPHATIDYLINOSITOL GLYCAN"/>
    <property type="match status" value="1"/>
</dbReference>
<evidence type="ECO:0000256" key="11">
    <source>
        <dbReference type="SAM" id="Phobius"/>
    </source>
</evidence>
<evidence type="ECO:0008006" key="14">
    <source>
        <dbReference type="Google" id="ProtNLM"/>
    </source>
</evidence>
<keyword evidence="9 11" id="KW-0472">Membrane</keyword>
<keyword evidence="6 11" id="KW-0812">Transmembrane</keyword>
<feature type="transmembrane region" description="Helical" evidence="11">
    <location>
        <begin position="585"/>
        <end position="606"/>
    </location>
</feature>
<name>A0ABQ7RM33_9ASCO</name>
<keyword evidence="10" id="KW-0325">Glycoprotein</keyword>
<evidence type="ECO:0000256" key="9">
    <source>
        <dbReference type="ARBA" id="ARBA00023136"/>
    </source>
</evidence>
<comment type="similarity">
    <text evidence="3">Belongs to the PIGG/PIGN/PIGO family. PIGO subfamily.</text>
</comment>
<dbReference type="Pfam" id="PF01663">
    <property type="entry name" value="Phosphodiest"/>
    <property type="match status" value="1"/>
</dbReference>
<feature type="transmembrane region" description="Helical" evidence="11">
    <location>
        <begin position="799"/>
        <end position="822"/>
    </location>
</feature>
<evidence type="ECO:0000256" key="5">
    <source>
        <dbReference type="ARBA" id="ARBA00022679"/>
    </source>
</evidence>
<comment type="pathway">
    <text evidence="2">Glycolipid biosynthesis; glycosylphosphatidylinositol-anchor biosynthesis.</text>
</comment>
<feature type="transmembrane region" description="Helical" evidence="11">
    <location>
        <begin position="852"/>
        <end position="872"/>
    </location>
</feature>
<proteinExistence type="inferred from homology"/>
<gene>
    <name evidence="12" type="ORF">KL946_001172</name>
</gene>
<protein>
    <recommendedName>
        <fullName evidence="14">GPI ethanolamine phosphate transferase 3</fullName>
    </recommendedName>
</protein>
<dbReference type="EMBL" id="JAHLUN010000002">
    <property type="protein sequence ID" value="KAG7768354.1"/>
    <property type="molecule type" value="Genomic_DNA"/>
</dbReference>
<sequence>MDKVDGPKEPEEFPFVVPNSQMDQQQQYLRYMDERHEYRNRKIKTSHGQYVKVMVLFAILQIIGIAFFTKGFLLSRQVLQNRATCQEQQESETCERFSPFKKSVVLLIDALRFDFVIPVEGESADPYYHNNFPILYEQFVKHPRNSLLLKFIADPPTTTLQRLKGLTTGSLPTFVDAGSNFDGDTIEEDNWVSQLRDHGKNVAFVGDDTWTALFSPFLHSNMTYPYPSLNVWDLHTVDNGVIEHLFPMMHNRSHEWDVLIGHFLGVDHCGHRYGPRHYAMKQKLNQMNNLIDQVISLLDDDTLLVVFGDHGMDYTGNHGGESKDELEAALFMYSKRKNFGRLAEEYYDVAELGNNYRSVNQIDLVPTISLLMGLPIPYNNLGSPIEEAFIGPDGKDQHQLAKVNFLTCQQIHRYRQHSDQLSSDTFINSKFEELSEHWTHLQQGKKEQLDLIKFNQQCYDYQSLSLEKCKSLWATFDNISIAIGILLVTISLLLLIIYGKLVPLVVITQLNSQFIATSAAMTLVHSLLVISFTTIFKPENLNMLWSVLLGISLGIINGILAPIIDRYSVPWLLAQVRENLIQNGWTYLALAVVLMHSLIFTSNSFIIWEDKIVAFWLTSFGFCAFFKSFKHRNSYKQLLGAYHSIVFILLTRITSSIRFCREEQGSKCLSNFEVTWWSVGLIYVFALLLPKMIEKFFDITHSFHGAAPLWISTGLKSMMLLTGLMWTLEYIENSDYFNAQFQIPFEAFKATRLTIARIVMGISLIASNFGWFLGPLCIKIDLKSDTDSQQVLKTANIIGYGNVYGSAYFLFVINVLCAVLLVNKPLGIASLALLVNQILTLLELIDILNIRTNLISVVVMGLLAYLHFFTTGHQATLQAIHWDTGFIVTESIVFPFTHLCILMDTLGPFIIVCLCIALMCLWKIPPTSKAISLISKIVENSSTLLIYQSCLTLSTLIMTNHFRRHLMVWKIFAPRFMLNGIILITMNVILSLVTVGFATGRVIKRWNQVFGT</sequence>
<evidence type="ECO:0000256" key="1">
    <source>
        <dbReference type="ARBA" id="ARBA00004477"/>
    </source>
</evidence>
<dbReference type="InterPro" id="IPR002591">
    <property type="entry name" value="Phosphodiest/P_Trfase"/>
</dbReference>
<keyword evidence="4" id="KW-0337">GPI-anchor biosynthesis</keyword>
<dbReference type="SUPFAM" id="SSF53649">
    <property type="entry name" value="Alkaline phosphatase-like"/>
    <property type="match status" value="1"/>
</dbReference>
<comment type="subcellular location">
    <subcellularLocation>
        <location evidence="1">Endoplasmic reticulum membrane</location>
        <topology evidence="1">Multi-pass membrane protein</topology>
    </subcellularLocation>
</comment>
<evidence type="ECO:0000256" key="2">
    <source>
        <dbReference type="ARBA" id="ARBA00004687"/>
    </source>
</evidence>